<dbReference type="Proteomes" id="UP000051906">
    <property type="component" value="Unassembled WGS sequence"/>
</dbReference>
<evidence type="ECO:0000313" key="5">
    <source>
        <dbReference type="Proteomes" id="UP000051906"/>
    </source>
</evidence>
<dbReference type="AlphaFoldDB" id="A0A0R2LNG8"/>
<dbReference type="InterPro" id="IPR021759">
    <property type="entry name" value="WxLIP_HBD"/>
</dbReference>
<evidence type="ECO:0000313" key="4">
    <source>
        <dbReference type="EMBL" id="KRO03374.1"/>
    </source>
</evidence>
<dbReference type="EMBL" id="JQCA01000098">
    <property type="protein sequence ID" value="KRO03374.1"/>
    <property type="molecule type" value="Genomic_DNA"/>
</dbReference>
<dbReference type="OrthoDB" id="2365961at2"/>
<proteinExistence type="predicted"/>
<feature type="domain" description="WxL Interacting Protein host binding" evidence="3">
    <location>
        <begin position="168"/>
        <end position="303"/>
    </location>
</feature>
<gene>
    <name evidence="4" type="ORF">IV54_GL000280</name>
</gene>
<keyword evidence="1" id="KW-1133">Transmembrane helix</keyword>
<dbReference type="InterPro" id="IPR010317">
    <property type="entry name" value="WxLIP_PGBD"/>
</dbReference>
<dbReference type="PATRIC" id="fig|616990.3.peg.303"/>
<feature type="domain" description="WxL Interacting Protein peptidoglycan binding" evidence="2">
    <location>
        <begin position="38"/>
        <end position="157"/>
    </location>
</feature>
<comment type="caution">
    <text evidence="4">The sequence shown here is derived from an EMBL/GenBank/DDBJ whole genome shotgun (WGS) entry which is preliminary data.</text>
</comment>
<keyword evidence="5" id="KW-1185">Reference proteome</keyword>
<evidence type="ECO:0000259" key="2">
    <source>
        <dbReference type="Pfam" id="PF06030"/>
    </source>
</evidence>
<evidence type="ECO:0000256" key="1">
    <source>
        <dbReference type="SAM" id="Phobius"/>
    </source>
</evidence>
<accession>A0A0R2LNG8</accession>
<dbReference type="STRING" id="616990.IV54_GL000280"/>
<protein>
    <submittedName>
        <fullName evidence="4">Cell surface protein</fullName>
    </submittedName>
</protein>
<keyword evidence="1" id="KW-0812">Transmembrane</keyword>
<organism evidence="4 5">
    <name type="scientific">Levilactobacillus paucivorans</name>
    <dbReference type="NCBI Taxonomy" id="616990"/>
    <lineage>
        <taxon>Bacteria</taxon>
        <taxon>Bacillati</taxon>
        <taxon>Bacillota</taxon>
        <taxon>Bacilli</taxon>
        <taxon>Lactobacillales</taxon>
        <taxon>Lactobacillaceae</taxon>
        <taxon>Levilactobacillus</taxon>
    </lineage>
</organism>
<keyword evidence="1" id="KW-0472">Membrane</keyword>
<name>A0A0R2LNG8_9LACO</name>
<feature type="transmembrane region" description="Helical" evidence="1">
    <location>
        <begin position="316"/>
        <end position="339"/>
    </location>
</feature>
<sequence>MEAEIIMKKWLRLLVAVGTLFLTAGGLSQVAHAESVGYTVSAILPKNQDDKKVTYFALRVKPNQKQKLGVVISNTGKKTKEYQIGVNQAITNPNGVVDYSQQNPKRDSTLKVGIKDIFGDKTQKVSVPAKGKKTVYVTYKMPAKKINGMILGGINVKQLTANDNSNSKKGVSIKNAFAYVIGVRLREDSVDVAPDMLMNTVKVGQFNKYNQVEANLQNPRPGLMNQLRVRTKVTKEGSTKAVLSNEKSNLAMAPNSNFDYAIPFGDTQMKAGTYTLTLDAYAKGGYHWHFVKNFKLTQKRIGQLQNKYNAPQKKSYFWWFVAGGLLILILVAIIIYLLWKNRRKDDEDKK</sequence>
<reference evidence="4 5" key="1">
    <citation type="journal article" date="2015" name="Genome Announc.">
        <title>Expanding the biotechnology potential of lactobacilli through comparative genomics of 213 strains and associated genera.</title>
        <authorList>
            <person name="Sun Z."/>
            <person name="Harris H.M."/>
            <person name="McCann A."/>
            <person name="Guo C."/>
            <person name="Argimon S."/>
            <person name="Zhang W."/>
            <person name="Yang X."/>
            <person name="Jeffery I.B."/>
            <person name="Cooney J.C."/>
            <person name="Kagawa T.F."/>
            <person name="Liu W."/>
            <person name="Song Y."/>
            <person name="Salvetti E."/>
            <person name="Wrobel A."/>
            <person name="Rasinkangas P."/>
            <person name="Parkhill J."/>
            <person name="Rea M.C."/>
            <person name="O'Sullivan O."/>
            <person name="Ritari J."/>
            <person name="Douillard F.P."/>
            <person name="Paul Ross R."/>
            <person name="Yang R."/>
            <person name="Briner A.E."/>
            <person name="Felis G.E."/>
            <person name="de Vos W.M."/>
            <person name="Barrangou R."/>
            <person name="Klaenhammer T.R."/>
            <person name="Caufield P.W."/>
            <person name="Cui Y."/>
            <person name="Zhang H."/>
            <person name="O'Toole P.W."/>
        </authorList>
    </citation>
    <scope>NUCLEOTIDE SEQUENCE [LARGE SCALE GENOMIC DNA]</scope>
    <source>
        <strain evidence="4 5">DSM 22467</strain>
    </source>
</reference>
<dbReference type="Pfam" id="PF11797">
    <property type="entry name" value="WxLIP_HBD"/>
    <property type="match status" value="1"/>
</dbReference>
<dbReference type="Pfam" id="PF06030">
    <property type="entry name" value="WxLIP_PGBD"/>
    <property type="match status" value="1"/>
</dbReference>
<evidence type="ECO:0000259" key="3">
    <source>
        <dbReference type="Pfam" id="PF11797"/>
    </source>
</evidence>